<dbReference type="Proteomes" id="UP000070138">
    <property type="component" value="Unassembled WGS sequence"/>
</dbReference>
<accession>A0A137RGF5</accession>
<reference evidence="2" key="1">
    <citation type="submission" date="2014-10" db="EMBL/GenBank/DDBJ databases">
        <title>Genome sequencing of Vitellibacter sp. D-24.</title>
        <authorList>
            <person name="Thevarajoo S."/>
            <person name="Selvaratnam C."/>
            <person name="Goh K.M."/>
            <person name="Chong C.S."/>
        </authorList>
    </citation>
    <scope>NUCLEOTIDE SEQUENCE [LARGE SCALE GENOMIC DNA]</scope>
    <source>
        <strain evidence="2">D-24</strain>
    </source>
</reference>
<dbReference type="AlphaFoldDB" id="A0A137RGF5"/>
<organism evidence="1 2">
    <name type="scientific">Aequorivita aquimaris</name>
    <dbReference type="NCBI Taxonomy" id="1548749"/>
    <lineage>
        <taxon>Bacteria</taxon>
        <taxon>Pseudomonadati</taxon>
        <taxon>Bacteroidota</taxon>
        <taxon>Flavobacteriia</taxon>
        <taxon>Flavobacteriales</taxon>
        <taxon>Flavobacteriaceae</taxon>
        <taxon>Aequorivita</taxon>
    </lineage>
</organism>
<dbReference type="RefSeq" id="WP_045079179.1">
    <property type="nucleotide sequence ID" value="NZ_JRWG01000006.1"/>
</dbReference>
<name>A0A137RGF5_9FLAO</name>
<evidence type="ECO:0000313" key="1">
    <source>
        <dbReference type="EMBL" id="KXN98563.1"/>
    </source>
</evidence>
<reference evidence="1 2" key="2">
    <citation type="journal article" date="2016" name="Int. J. Syst. Evol. Microbiol.">
        <title>Vitellibacter aquimaris sp. nov., a marine bacterium isolated from seawater.</title>
        <authorList>
            <person name="Thevarajoo S."/>
            <person name="Selvaratnam C."/>
            <person name="Goh K.M."/>
            <person name="Hong K.W."/>
            <person name="Chan X.Y."/>
            <person name="Chan K.G."/>
            <person name="Chong C.S."/>
        </authorList>
    </citation>
    <scope>NUCLEOTIDE SEQUENCE [LARGE SCALE GENOMIC DNA]</scope>
    <source>
        <strain evidence="1 2">D-24</strain>
    </source>
</reference>
<evidence type="ECO:0000313" key="2">
    <source>
        <dbReference type="Proteomes" id="UP000070138"/>
    </source>
</evidence>
<proteinExistence type="predicted"/>
<gene>
    <name evidence="1" type="ORF">LS48_10795</name>
</gene>
<dbReference type="STRING" id="1548749.LS48_10795"/>
<dbReference type="EMBL" id="JRWG01000006">
    <property type="protein sequence ID" value="KXN98563.1"/>
    <property type="molecule type" value="Genomic_DNA"/>
</dbReference>
<keyword evidence="2" id="KW-1185">Reference proteome</keyword>
<dbReference type="OrthoDB" id="9851129at2"/>
<protein>
    <submittedName>
        <fullName evidence="1">Uncharacterized protein</fullName>
    </submittedName>
</protein>
<sequence>MVLKFIVFRRFDESAEGKFSLPLAFFIEVAISQIFPLNLSWAKVKKLNEPQFYLKFFGEIFGY</sequence>
<comment type="caution">
    <text evidence="1">The sequence shown here is derived from an EMBL/GenBank/DDBJ whole genome shotgun (WGS) entry which is preliminary data.</text>
</comment>